<gene>
    <name evidence="1" type="ORF">D0Y65_023746</name>
</gene>
<protein>
    <submittedName>
        <fullName evidence="1">Uncharacterized protein</fullName>
    </submittedName>
</protein>
<dbReference type="PANTHER" id="PTHR33018:SF34">
    <property type="entry name" value="OS02G0472350 PROTEIN"/>
    <property type="match status" value="1"/>
</dbReference>
<dbReference type="EMBL" id="QZWG01000009">
    <property type="protein sequence ID" value="RZB91455.1"/>
    <property type="molecule type" value="Genomic_DNA"/>
</dbReference>
<sequence>MCQVLSDLQRPLLGGCAKKGIGHPEAKHCPPRVVSWGYEYLEQKLMVEKTKKKLEEATQSESIEGVIDPLSPIKRHVKWKMVHTKKTRQMTSEDLLTATIGRPEHPGCVCVAGAGVTIKQYFRSAPQTSRSSSSMAPEELEQLTQQIRDQLEESITEKMTRNGRFEVKRFHIGKVILRSSSLTPISCPDSWTKQCFVPASSCL</sequence>
<name>A0A445IZB5_GLYSO</name>
<dbReference type="PANTHER" id="PTHR33018">
    <property type="entry name" value="OS10G0338966 PROTEIN-RELATED"/>
    <property type="match status" value="1"/>
</dbReference>
<evidence type="ECO:0000313" key="2">
    <source>
        <dbReference type="Proteomes" id="UP000289340"/>
    </source>
</evidence>
<dbReference type="AlphaFoldDB" id="A0A445IZB5"/>
<proteinExistence type="predicted"/>
<organism evidence="1 2">
    <name type="scientific">Glycine soja</name>
    <name type="common">Wild soybean</name>
    <dbReference type="NCBI Taxonomy" id="3848"/>
    <lineage>
        <taxon>Eukaryota</taxon>
        <taxon>Viridiplantae</taxon>
        <taxon>Streptophyta</taxon>
        <taxon>Embryophyta</taxon>
        <taxon>Tracheophyta</taxon>
        <taxon>Spermatophyta</taxon>
        <taxon>Magnoliopsida</taxon>
        <taxon>eudicotyledons</taxon>
        <taxon>Gunneridae</taxon>
        <taxon>Pentapetalae</taxon>
        <taxon>rosids</taxon>
        <taxon>fabids</taxon>
        <taxon>Fabales</taxon>
        <taxon>Fabaceae</taxon>
        <taxon>Papilionoideae</taxon>
        <taxon>50 kb inversion clade</taxon>
        <taxon>NPAAA clade</taxon>
        <taxon>indigoferoid/millettioid clade</taxon>
        <taxon>Phaseoleae</taxon>
        <taxon>Glycine</taxon>
        <taxon>Glycine subgen. Soja</taxon>
    </lineage>
</organism>
<dbReference type="Proteomes" id="UP000289340">
    <property type="component" value="Chromosome 9"/>
</dbReference>
<keyword evidence="2" id="KW-1185">Reference proteome</keyword>
<accession>A0A445IZB5</accession>
<comment type="caution">
    <text evidence="1">The sequence shown here is derived from an EMBL/GenBank/DDBJ whole genome shotgun (WGS) entry which is preliminary data.</text>
</comment>
<reference evidence="1 2" key="1">
    <citation type="submission" date="2018-09" db="EMBL/GenBank/DDBJ databases">
        <title>A high-quality reference genome of wild soybean provides a powerful tool to mine soybean genomes.</title>
        <authorList>
            <person name="Xie M."/>
            <person name="Chung C.Y.L."/>
            <person name="Li M.-W."/>
            <person name="Wong F.-L."/>
            <person name="Chan T.-F."/>
            <person name="Lam H.-M."/>
        </authorList>
    </citation>
    <scope>NUCLEOTIDE SEQUENCE [LARGE SCALE GENOMIC DNA]</scope>
    <source>
        <strain evidence="2">cv. W05</strain>
        <tissue evidence="1">Hypocotyl of etiolated seedlings</tissue>
    </source>
</reference>
<evidence type="ECO:0000313" key="1">
    <source>
        <dbReference type="EMBL" id="RZB91455.1"/>
    </source>
</evidence>